<dbReference type="OrthoDB" id="8774477at2"/>
<dbReference type="EMBL" id="CP009962">
    <property type="protein sequence ID" value="AIY40560.1"/>
    <property type="molecule type" value="Genomic_DNA"/>
</dbReference>
<organism evidence="2 3">
    <name type="scientific">Collimonas arenae</name>
    <dbReference type="NCBI Taxonomy" id="279058"/>
    <lineage>
        <taxon>Bacteria</taxon>
        <taxon>Pseudomonadati</taxon>
        <taxon>Pseudomonadota</taxon>
        <taxon>Betaproteobacteria</taxon>
        <taxon>Burkholderiales</taxon>
        <taxon>Oxalobacteraceae</taxon>
        <taxon>Collimonas</taxon>
    </lineage>
</organism>
<dbReference type="AlphaFoldDB" id="A0A0A1F9U6"/>
<feature type="transmembrane region" description="Helical" evidence="1">
    <location>
        <begin position="179"/>
        <end position="204"/>
    </location>
</feature>
<feature type="transmembrane region" description="Helical" evidence="1">
    <location>
        <begin position="12"/>
        <end position="32"/>
    </location>
</feature>
<dbReference type="SUPFAM" id="SSF103473">
    <property type="entry name" value="MFS general substrate transporter"/>
    <property type="match status" value="1"/>
</dbReference>
<keyword evidence="3" id="KW-1185">Reference proteome</keyword>
<name>A0A0A1F9U6_9BURK</name>
<keyword evidence="1" id="KW-0812">Transmembrane</keyword>
<dbReference type="HOGENOM" id="CLU_1173825_0_0_4"/>
<evidence type="ECO:0000313" key="2">
    <source>
        <dbReference type="EMBL" id="AIY40560.1"/>
    </source>
</evidence>
<gene>
    <name evidence="2" type="ORF">LT85_1402</name>
</gene>
<sequence length="236" mass="27556">MGNFIEVVGTHNPWLIIVALIVIIVPILKNWADMRTGSHTVKKDRQAALFAAMNNYLISAPGYAPEFLNYQLEQTFDFYYKKRLVHHEIRKLVSATDPSDSIREYLQTKPFLKLEIKNGVPGKFRFREKQKRYRLKILRWKLTFYKTRWRLLVFYFFSALFGSLLLIALTSFADHNKDFLSWAFVLLFVLGSCSVLAAFVFLLLEERFGSARQFLIRKSPPSLKTLSLPMFDRVTG</sequence>
<keyword evidence="1" id="KW-1133">Transmembrane helix</keyword>
<protein>
    <submittedName>
        <fullName evidence="2">Uncharacterized protein</fullName>
    </submittedName>
</protein>
<evidence type="ECO:0000256" key="1">
    <source>
        <dbReference type="SAM" id="Phobius"/>
    </source>
</evidence>
<dbReference type="KEGG" id="care:LT85_1402"/>
<dbReference type="Proteomes" id="UP000030302">
    <property type="component" value="Chromosome"/>
</dbReference>
<keyword evidence="1" id="KW-0472">Membrane</keyword>
<dbReference type="RefSeq" id="WP_038486969.1">
    <property type="nucleotide sequence ID" value="NZ_CP009962.1"/>
</dbReference>
<evidence type="ECO:0000313" key="3">
    <source>
        <dbReference type="Proteomes" id="UP000030302"/>
    </source>
</evidence>
<reference evidence="3" key="1">
    <citation type="journal article" date="2014" name="Soil Biol. Biochem.">
        <title>Structure and function of bacterial communities in ageing soils: Insights from the Mendocino ecological staircase.</title>
        <authorList>
            <person name="Uroz S."/>
            <person name="Tech J.J."/>
            <person name="Sawaya N.A."/>
            <person name="Frey-Klett P."/>
            <person name="Leveau J.H.J."/>
        </authorList>
    </citation>
    <scope>NUCLEOTIDE SEQUENCE [LARGE SCALE GENOMIC DNA]</scope>
    <source>
        <strain evidence="3">Cal35</strain>
    </source>
</reference>
<accession>A0A0A1F9U6</accession>
<dbReference type="InterPro" id="IPR036259">
    <property type="entry name" value="MFS_trans_sf"/>
</dbReference>
<proteinExistence type="predicted"/>
<feature type="transmembrane region" description="Helical" evidence="1">
    <location>
        <begin position="151"/>
        <end position="173"/>
    </location>
</feature>